<protein>
    <recommendedName>
        <fullName evidence="7">FAD-binding PCMH-type domain-containing protein</fullName>
    </recommendedName>
</protein>
<reference evidence="8 9" key="1">
    <citation type="submission" date="2018-11" db="EMBL/GenBank/DDBJ databases">
        <title>Genome sequence of Saitozyma podzolica DSM 27192.</title>
        <authorList>
            <person name="Aliyu H."/>
            <person name="Gorte O."/>
            <person name="Ochsenreither K."/>
        </authorList>
    </citation>
    <scope>NUCLEOTIDE SEQUENCE [LARGE SCALE GENOMIC DNA]</scope>
    <source>
        <strain evidence="8 9">DSM 27192</strain>
    </source>
</reference>
<dbReference type="GO" id="GO:0071949">
    <property type="term" value="F:FAD binding"/>
    <property type="evidence" value="ECO:0007669"/>
    <property type="project" value="InterPro"/>
</dbReference>
<evidence type="ECO:0000313" key="9">
    <source>
        <dbReference type="Proteomes" id="UP000279259"/>
    </source>
</evidence>
<dbReference type="InterPro" id="IPR036318">
    <property type="entry name" value="FAD-bd_PCMH-like_sf"/>
</dbReference>
<evidence type="ECO:0000256" key="3">
    <source>
        <dbReference type="ARBA" id="ARBA00022630"/>
    </source>
</evidence>
<dbReference type="InterPro" id="IPR012951">
    <property type="entry name" value="BBE"/>
</dbReference>
<dbReference type="EMBL" id="RSCD01000010">
    <property type="protein sequence ID" value="RSH90501.1"/>
    <property type="molecule type" value="Genomic_DNA"/>
</dbReference>
<dbReference type="PANTHER" id="PTHR42973">
    <property type="entry name" value="BINDING OXIDOREDUCTASE, PUTATIVE (AFU_ORTHOLOGUE AFUA_1G17690)-RELATED"/>
    <property type="match status" value="1"/>
</dbReference>
<feature type="region of interest" description="Disordered" evidence="6">
    <location>
        <begin position="101"/>
        <end position="121"/>
    </location>
</feature>
<comment type="caution">
    <text evidence="8">The sequence shown here is derived from an EMBL/GenBank/DDBJ whole genome shotgun (WGS) entry which is preliminary data.</text>
</comment>
<dbReference type="InterPro" id="IPR016169">
    <property type="entry name" value="FAD-bd_PCMH_sub2"/>
</dbReference>
<evidence type="ECO:0000259" key="7">
    <source>
        <dbReference type="PROSITE" id="PS51387"/>
    </source>
</evidence>
<keyword evidence="4" id="KW-0274">FAD</keyword>
<evidence type="ECO:0000256" key="2">
    <source>
        <dbReference type="ARBA" id="ARBA00005466"/>
    </source>
</evidence>
<sequence length="560" mass="60793">MAPTAAADTRQAVLSCVRSSSSSQQIGELFSVDPEGSTPQQWADASLPYNTRLADEIGPLAIVYPRHPGQIAAAIQCADSNGVPAVARSGGHSYGAYSLGGSVKSSPKASSSSSKLDTPRPAEESLIIDMREFRHVDYDAKSQLVRVGSGAMLGELNEELERHGRMVPSGSCPTVGVGGQVLAGGFGLASRAYGLLLDNLVSAEVVLASGETLTVSNKHHPDLFWGIRGAGPSLAIGHSFTFQTHPMPQTVTYFELTLLPRALPASEESAKRATALFSAMQQFRASEHAAPDLGFSWHVTPESTGTEWGTKVEILGQWIGPQDKFDAVMRELETLLRKEGLADFELGKREMSWLESMHNTGGDWTKIADRGPLNVNEHVNFYAKSLLTKHDIPDSSMQAHMTRLLSLSAHHNPSTNVDWFVLSPYLGGESSAVRRHFSGAFGHRDVKMVWELYAKRSDNSHGQSGSNGETDLVEFVNVMAEDLGVVKAVYPAYVDPELGADRFGEMVYGDSLPRLQGLKRRYDPSNVFRQPQTIRAEGRGWGGPVRDWLLILGALAWCCC</sequence>
<dbReference type="Proteomes" id="UP000279259">
    <property type="component" value="Unassembled WGS sequence"/>
</dbReference>
<dbReference type="InterPro" id="IPR016166">
    <property type="entry name" value="FAD-bd_PCMH"/>
</dbReference>
<evidence type="ECO:0000256" key="5">
    <source>
        <dbReference type="ARBA" id="ARBA00023002"/>
    </source>
</evidence>
<dbReference type="GO" id="GO:0016491">
    <property type="term" value="F:oxidoreductase activity"/>
    <property type="evidence" value="ECO:0007669"/>
    <property type="project" value="UniProtKB-KW"/>
</dbReference>
<gene>
    <name evidence="8" type="ORF">EHS25_001106</name>
</gene>
<evidence type="ECO:0000256" key="6">
    <source>
        <dbReference type="SAM" id="MobiDB-lite"/>
    </source>
</evidence>
<dbReference type="PROSITE" id="PS51387">
    <property type="entry name" value="FAD_PCMH"/>
    <property type="match status" value="1"/>
</dbReference>
<comment type="cofactor">
    <cofactor evidence="1">
        <name>FAD</name>
        <dbReference type="ChEBI" id="CHEBI:57692"/>
    </cofactor>
</comment>
<dbReference type="InterPro" id="IPR006094">
    <property type="entry name" value="Oxid_FAD_bind_N"/>
</dbReference>
<dbReference type="Gene3D" id="3.30.465.10">
    <property type="match status" value="1"/>
</dbReference>
<organism evidence="8 9">
    <name type="scientific">Saitozyma podzolica</name>
    <dbReference type="NCBI Taxonomy" id="1890683"/>
    <lineage>
        <taxon>Eukaryota</taxon>
        <taxon>Fungi</taxon>
        <taxon>Dikarya</taxon>
        <taxon>Basidiomycota</taxon>
        <taxon>Agaricomycotina</taxon>
        <taxon>Tremellomycetes</taxon>
        <taxon>Tremellales</taxon>
        <taxon>Trimorphomycetaceae</taxon>
        <taxon>Saitozyma</taxon>
    </lineage>
</organism>
<keyword evidence="9" id="KW-1185">Reference proteome</keyword>
<comment type="similarity">
    <text evidence="2">Belongs to the oxygen-dependent FAD-linked oxidoreductase family.</text>
</comment>
<evidence type="ECO:0000313" key="8">
    <source>
        <dbReference type="EMBL" id="RSH90501.1"/>
    </source>
</evidence>
<feature type="domain" description="FAD-binding PCMH-type" evidence="7">
    <location>
        <begin position="55"/>
        <end position="247"/>
    </location>
</feature>
<accession>A0A427YH78</accession>
<name>A0A427YH78_9TREE</name>
<dbReference type="OrthoDB" id="415825at2759"/>
<dbReference type="Pfam" id="PF01565">
    <property type="entry name" value="FAD_binding_4"/>
    <property type="match status" value="1"/>
</dbReference>
<dbReference type="PANTHER" id="PTHR42973:SF39">
    <property type="entry name" value="FAD-BINDING PCMH-TYPE DOMAIN-CONTAINING PROTEIN"/>
    <property type="match status" value="1"/>
</dbReference>
<evidence type="ECO:0000256" key="1">
    <source>
        <dbReference type="ARBA" id="ARBA00001974"/>
    </source>
</evidence>
<dbReference type="Gene3D" id="3.40.462.20">
    <property type="match status" value="1"/>
</dbReference>
<proteinExistence type="inferred from homology"/>
<keyword evidence="3" id="KW-0285">Flavoprotein</keyword>
<dbReference type="STRING" id="1890683.A0A427YH78"/>
<feature type="compositionally biased region" description="Low complexity" evidence="6">
    <location>
        <begin position="102"/>
        <end position="115"/>
    </location>
</feature>
<evidence type="ECO:0000256" key="4">
    <source>
        <dbReference type="ARBA" id="ARBA00022827"/>
    </source>
</evidence>
<dbReference type="InterPro" id="IPR050416">
    <property type="entry name" value="FAD-linked_Oxidoreductase"/>
</dbReference>
<keyword evidence="5" id="KW-0560">Oxidoreductase</keyword>
<dbReference type="AlphaFoldDB" id="A0A427YH78"/>
<dbReference type="Pfam" id="PF08031">
    <property type="entry name" value="BBE"/>
    <property type="match status" value="1"/>
</dbReference>
<dbReference type="SUPFAM" id="SSF56176">
    <property type="entry name" value="FAD-binding/transporter-associated domain-like"/>
    <property type="match status" value="1"/>
</dbReference>